<evidence type="ECO:0000313" key="2">
    <source>
        <dbReference type="EMBL" id="GAA1979168.1"/>
    </source>
</evidence>
<dbReference type="Proteomes" id="UP001500326">
    <property type="component" value="Unassembled WGS sequence"/>
</dbReference>
<name>A0ABP5DF67_9MICO</name>
<evidence type="ECO:0000313" key="3">
    <source>
        <dbReference type="Proteomes" id="UP001500326"/>
    </source>
</evidence>
<feature type="region of interest" description="Disordered" evidence="1">
    <location>
        <begin position="1"/>
        <end position="82"/>
    </location>
</feature>
<sequence length="82" mass="8826">MASNSRRDVVPGRNGGWDITAPGAKRISGNERTQADAERRAKDIVRNAGGGEVVTHGRDGKIRSKDTVAPGNDPNPPRDREH</sequence>
<dbReference type="InterPro" id="IPR018691">
    <property type="entry name" value="DUF2188"/>
</dbReference>
<accession>A0ABP5DF67</accession>
<comment type="caution">
    <text evidence="2">The sequence shown here is derived from an EMBL/GenBank/DDBJ whole genome shotgun (WGS) entry which is preliminary data.</text>
</comment>
<dbReference type="EMBL" id="BAAAOH010000001">
    <property type="protein sequence ID" value="GAA1979168.1"/>
    <property type="molecule type" value="Genomic_DNA"/>
</dbReference>
<keyword evidence="3" id="KW-1185">Reference proteome</keyword>
<dbReference type="Pfam" id="PF09954">
    <property type="entry name" value="DUF2188"/>
    <property type="match status" value="1"/>
</dbReference>
<gene>
    <name evidence="2" type="ORF">GCM10009777_10590</name>
</gene>
<organism evidence="2 3">
    <name type="scientific">Microbacterium pumilum</name>
    <dbReference type="NCBI Taxonomy" id="344165"/>
    <lineage>
        <taxon>Bacteria</taxon>
        <taxon>Bacillati</taxon>
        <taxon>Actinomycetota</taxon>
        <taxon>Actinomycetes</taxon>
        <taxon>Micrococcales</taxon>
        <taxon>Microbacteriaceae</taxon>
        <taxon>Microbacterium</taxon>
    </lineage>
</organism>
<feature type="compositionally biased region" description="Basic and acidic residues" evidence="1">
    <location>
        <begin position="55"/>
        <end position="66"/>
    </location>
</feature>
<evidence type="ECO:0000256" key="1">
    <source>
        <dbReference type="SAM" id="MobiDB-lite"/>
    </source>
</evidence>
<reference evidence="3" key="1">
    <citation type="journal article" date="2019" name="Int. J. Syst. Evol. Microbiol.">
        <title>The Global Catalogue of Microorganisms (GCM) 10K type strain sequencing project: providing services to taxonomists for standard genome sequencing and annotation.</title>
        <authorList>
            <consortium name="The Broad Institute Genomics Platform"/>
            <consortium name="The Broad Institute Genome Sequencing Center for Infectious Disease"/>
            <person name="Wu L."/>
            <person name="Ma J."/>
        </authorList>
    </citation>
    <scope>NUCLEOTIDE SEQUENCE [LARGE SCALE GENOMIC DNA]</scope>
    <source>
        <strain evidence="3">JCM 14902</strain>
    </source>
</reference>
<feature type="compositionally biased region" description="Basic and acidic residues" evidence="1">
    <location>
        <begin position="1"/>
        <end position="10"/>
    </location>
</feature>
<proteinExistence type="predicted"/>
<feature type="compositionally biased region" description="Basic and acidic residues" evidence="1">
    <location>
        <begin position="33"/>
        <end position="45"/>
    </location>
</feature>
<protein>
    <submittedName>
        <fullName evidence="2">DUF2188 domain-containing protein</fullName>
    </submittedName>
</protein>